<protein>
    <recommendedName>
        <fullName evidence="10">Sensitive to high expression protein 9, mitochondrial</fullName>
    </recommendedName>
</protein>
<evidence type="ECO:0000256" key="3">
    <source>
        <dbReference type="ARBA" id="ARBA00022792"/>
    </source>
</evidence>
<evidence type="ECO:0000256" key="11">
    <source>
        <dbReference type="SAM" id="Coils"/>
    </source>
</evidence>
<evidence type="ECO:0000313" key="13">
    <source>
        <dbReference type="Proteomes" id="UP000054886"/>
    </source>
</evidence>
<evidence type="ECO:0000256" key="1">
    <source>
        <dbReference type="ARBA" id="ARBA00007472"/>
    </source>
</evidence>
<dbReference type="GO" id="GO:0007007">
    <property type="term" value="P:inner mitochondrial membrane organization"/>
    <property type="evidence" value="ECO:0007669"/>
    <property type="project" value="EnsemblFungi"/>
</dbReference>
<feature type="coiled-coil region" evidence="11">
    <location>
        <begin position="80"/>
        <end position="107"/>
    </location>
</feature>
<dbReference type="PANTHER" id="PTHR31961">
    <property type="entry name" value="SENSITIVE TO HIGH EXPRESSION PROTEIN 9, MITOCHONDRIAL"/>
    <property type="match status" value="1"/>
</dbReference>
<keyword evidence="5 10" id="KW-1133">Transmembrane helix</keyword>
<dbReference type="Proteomes" id="UP000054886">
    <property type="component" value="Unassembled WGS sequence"/>
</dbReference>
<evidence type="ECO:0000256" key="7">
    <source>
        <dbReference type="ARBA" id="ARBA00023128"/>
    </source>
</evidence>
<keyword evidence="6 11" id="KW-0175">Coiled coil</keyword>
<keyword evidence="3 10" id="KW-0999">Mitochondrion inner membrane</keyword>
<organism evidence="12 13">
    <name type="scientific">Candida glabrata</name>
    <name type="common">Yeast</name>
    <name type="synonym">Torulopsis glabrata</name>
    <dbReference type="NCBI Taxonomy" id="5478"/>
    <lineage>
        <taxon>Eukaryota</taxon>
        <taxon>Fungi</taxon>
        <taxon>Dikarya</taxon>
        <taxon>Ascomycota</taxon>
        <taxon>Saccharomycotina</taxon>
        <taxon>Saccharomycetes</taxon>
        <taxon>Saccharomycetales</taxon>
        <taxon>Saccharomycetaceae</taxon>
        <taxon>Nakaseomyces</taxon>
    </lineage>
</organism>
<keyword evidence="2 10" id="KW-0812">Transmembrane</keyword>
<evidence type="ECO:0000256" key="8">
    <source>
        <dbReference type="ARBA" id="ARBA00023136"/>
    </source>
</evidence>
<sequence>MYSYRYLRPVSRSGRAILIQRQAYLRNITFTHFRCEENKSSASKRPTGNALNTKLNELNGSLNNLWNKFLEGRGVFQHHAKNIRKSIQEANKKIAEQEKESKDAKINYKKDELTNEEIKDLPSERELHRKKWSRKLEFYLDSLQETLFTATKALNDVTGYSSIQKLKNSINLINEKLDATRKARTDLKLQYTKAIESRTLSQKQLNELLQRKSSWSPSDLENFTKLYKDDAINQQTEKELKEKVRDIEKKEEQLTDDLYRAILTRYHEEQIWSDKIRRTSTWGTFILMGFNLVLFIIFQLLLEPWKRRRLTGSFEGKVRHALELHSQEQETKIRDFLEEIKTKESNNIANEQKTITKLSFWDKLRNTFQNSTGLSLTQFNMLELTVTAINSFLVGILFTLLLHAL</sequence>
<evidence type="ECO:0000256" key="10">
    <source>
        <dbReference type="RuleBase" id="RU364128"/>
    </source>
</evidence>
<dbReference type="GO" id="GO:0005743">
    <property type="term" value="C:mitochondrial inner membrane"/>
    <property type="evidence" value="ECO:0007669"/>
    <property type="project" value="UniProtKB-SubCell"/>
</dbReference>
<comment type="function">
    <text evidence="9">Required for the maintenance of the structure of the mitochondrial inner membrane. Involved in mitochondrial morphology. Causes growth arrest when highly overexpressed.</text>
</comment>
<dbReference type="PhylomeDB" id="A0A0W0CZ25"/>
<evidence type="ECO:0000313" key="12">
    <source>
        <dbReference type="EMBL" id="KTB08156.1"/>
    </source>
</evidence>
<comment type="subcellular location">
    <subcellularLocation>
        <location evidence="10">Mitochondrion inner membrane</location>
        <topology evidence="10">Multi-pass membrane protein</topology>
    </subcellularLocation>
</comment>
<dbReference type="InterPro" id="IPR008839">
    <property type="entry name" value="MDM33_fungi"/>
</dbReference>
<keyword evidence="4 10" id="KW-0809">Transit peptide</keyword>
<comment type="subunit">
    <text evidence="10">Homooligomer.</text>
</comment>
<dbReference type="VEuPathDB" id="FungiDB:GWK60_M01419"/>
<evidence type="ECO:0000256" key="6">
    <source>
        <dbReference type="ARBA" id="ARBA00023054"/>
    </source>
</evidence>
<dbReference type="VEuPathDB" id="FungiDB:B1J91_M01518g"/>
<accession>A0A0W0CZ25</accession>
<keyword evidence="7 10" id="KW-0496">Mitochondrion</keyword>
<dbReference type="VEuPathDB" id="FungiDB:GVI51_M01419"/>
<evidence type="ECO:0000256" key="5">
    <source>
        <dbReference type="ARBA" id="ARBA00022989"/>
    </source>
</evidence>
<dbReference type="VEuPathDB" id="FungiDB:CAGL0M01518g"/>
<feature type="transmembrane region" description="Helical" evidence="10">
    <location>
        <begin position="282"/>
        <end position="302"/>
    </location>
</feature>
<name>A0A0W0CZ25_CANGB</name>
<dbReference type="Pfam" id="PF05546">
    <property type="entry name" value="She9_MDM33"/>
    <property type="match status" value="1"/>
</dbReference>
<evidence type="ECO:0000256" key="4">
    <source>
        <dbReference type="ARBA" id="ARBA00022946"/>
    </source>
</evidence>
<dbReference type="EMBL" id="LLZZ01000106">
    <property type="protein sequence ID" value="KTB08156.1"/>
    <property type="molecule type" value="Genomic_DNA"/>
</dbReference>
<evidence type="ECO:0000256" key="2">
    <source>
        <dbReference type="ARBA" id="ARBA00022692"/>
    </source>
</evidence>
<comment type="similarity">
    <text evidence="1 10">Belongs to the SHE9 family.</text>
</comment>
<evidence type="ECO:0000256" key="9">
    <source>
        <dbReference type="ARBA" id="ARBA00024807"/>
    </source>
</evidence>
<dbReference type="SMR" id="A0A0W0CZ25"/>
<proteinExistence type="inferred from homology"/>
<feature type="transmembrane region" description="Helical" evidence="10">
    <location>
        <begin position="384"/>
        <end position="404"/>
    </location>
</feature>
<gene>
    <name evidence="12" type="ORF">AO440_003922</name>
</gene>
<reference evidence="12 13" key="1">
    <citation type="submission" date="2015-10" db="EMBL/GenBank/DDBJ databases">
        <title>Draft genomes sequences of Candida glabrata isolates 1A, 1B, 2A, 2B, 3A and 3B.</title>
        <authorList>
            <person name="Haavelsrud O.E."/>
            <person name="Gaustad P."/>
        </authorList>
    </citation>
    <scope>NUCLEOTIDE SEQUENCE [LARGE SCALE GENOMIC DNA]</scope>
    <source>
        <strain evidence="12">910700640</strain>
    </source>
</reference>
<dbReference type="PANTHER" id="PTHR31961:SF3">
    <property type="entry name" value="SENSITIVE TO HIGH EXPRESSION PROTEIN 9, MITOCHONDRIAL"/>
    <property type="match status" value="1"/>
</dbReference>
<keyword evidence="8 10" id="KW-0472">Membrane</keyword>
<comment type="caution">
    <text evidence="12">The sequence shown here is derived from an EMBL/GenBank/DDBJ whole genome shotgun (WGS) entry which is preliminary data.</text>
</comment>
<dbReference type="AlphaFoldDB" id="A0A0W0CZ25"/>